<gene>
    <name evidence="6" type="ORF">B9J77_02565</name>
</gene>
<evidence type="ECO:0000256" key="1">
    <source>
        <dbReference type="ARBA" id="ARBA00006601"/>
    </source>
</evidence>
<dbReference type="InterPro" id="IPR008927">
    <property type="entry name" value="6-PGluconate_DH-like_C_sf"/>
</dbReference>
<dbReference type="InterPro" id="IPR014026">
    <property type="entry name" value="UDP-Glc/GDP-Man_DH_dimer"/>
</dbReference>
<dbReference type="PIRSF" id="PIRSF500136">
    <property type="entry name" value="UDP_ManNAc_DH"/>
    <property type="match status" value="1"/>
</dbReference>
<dbReference type="EMBL" id="NDHY01000004">
    <property type="protein sequence ID" value="RII00386.1"/>
    <property type="molecule type" value="Genomic_DNA"/>
</dbReference>
<dbReference type="SUPFAM" id="SSF52413">
    <property type="entry name" value="UDP-glucose/GDP-mannose dehydrogenase C-terminal domain"/>
    <property type="match status" value="1"/>
</dbReference>
<sequence>MKSHFPSCVAVVGLGYVGLPLAVALGKVLSTIGLDVNKKRILELQKGYDSTGEANREQLRAPHLKFTSNPAILRQVSFIIVTVPTPVDQHKRPDLSYLREASRLVGQNLSPGTIVVYESTVYPGVTENVCLPILEQESKLKAGEGFKVGYSPERINPGDPEHTLEKVVKIVAAQDEETLEAIVNVLGLIVKAGVYRAADIKTAEAAKIIENVQRDLNIALMNELAILFHKIGLDTKAVLRAAQTKWNFLSFEPGLVGGHCIPVDPYYLTYKAEEAGYHPQIILTGRRINDSMGIYVAQETVKLLIQADKAVRGAKILVLGVTFKENVGDIRNSRAIELVQEMESYGIDVRVYDPLASTEQLEQLALKTVGDPFKAKGKYDAIVLAVAHRVFQKKELKAYLQLLQNNGGSSVIIDVKGILPWKVEENPGILYWSL</sequence>
<comment type="similarity">
    <text evidence="1 4">Belongs to the UDP-glucose/GDP-mannose dehydrogenase family.</text>
</comment>
<dbReference type="GO" id="GO:0016628">
    <property type="term" value="F:oxidoreductase activity, acting on the CH-CH group of donors, NAD or NADP as acceptor"/>
    <property type="evidence" value="ECO:0007669"/>
    <property type="project" value="InterPro"/>
</dbReference>
<dbReference type="PIRSF" id="PIRSF000124">
    <property type="entry name" value="UDPglc_GDPman_dh"/>
    <property type="match status" value="1"/>
</dbReference>
<evidence type="ECO:0000313" key="7">
    <source>
        <dbReference type="Proteomes" id="UP000266287"/>
    </source>
</evidence>
<feature type="domain" description="UDP-glucose/GDP-mannose dehydrogenase C-terminal" evidence="5">
    <location>
        <begin position="317"/>
        <end position="421"/>
    </location>
</feature>
<dbReference type="PANTHER" id="PTHR43491">
    <property type="entry name" value="UDP-N-ACETYL-D-MANNOSAMINE DEHYDROGENASE"/>
    <property type="match status" value="1"/>
</dbReference>
<proteinExistence type="inferred from homology"/>
<dbReference type="AlphaFoldDB" id="A0A399FY45"/>
<reference evidence="6 7" key="1">
    <citation type="submission" date="2018-08" db="EMBL/GenBank/DDBJ databases">
        <title>Draft genome of candidate division NPL-UPA2 bacterium Unc8 that adapted to ultra-basic serpentinizing groundwater.</title>
        <authorList>
            <person name="Ishii S."/>
            <person name="Suzuki S."/>
            <person name="Nealson K.H."/>
        </authorList>
    </citation>
    <scope>NUCLEOTIDE SEQUENCE [LARGE SCALE GENOMIC DNA]</scope>
    <source>
        <strain evidence="6">Unc8</strain>
    </source>
</reference>
<dbReference type="NCBIfam" id="TIGR03026">
    <property type="entry name" value="NDP-sugDHase"/>
    <property type="match status" value="1"/>
</dbReference>
<dbReference type="InterPro" id="IPR001732">
    <property type="entry name" value="UDP-Glc/GDP-Man_DH_N"/>
</dbReference>
<dbReference type="Gene3D" id="3.40.50.720">
    <property type="entry name" value="NAD(P)-binding Rossmann-like Domain"/>
    <property type="match status" value="2"/>
</dbReference>
<dbReference type="Proteomes" id="UP000266287">
    <property type="component" value="Unassembled WGS sequence"/>
</dbReference>
<dbReference type="Pfam" id="PF00984">
    <property type="entry name" value="UDPG_MGDP_dh"/>
    <property type="match status" value="1"/>
</dbReference>
<dbReference type="Pfam" id="PF03720">
    <property type="entry name" value="UDPG_MGDP_dh_C"/>
    <property type="match status" value="1"/>
</dbReference>
<dbReference type="InterPro" id="IPR036220">
    <property type="entry name" value="UDP-Glc/GDP-Man_DH_C_sf"/>
</dbReference>
<dbReference type="SUPFAM" id="SSF48179">
    <property type="entry name" value="6-phosphogluconate dehydrogenase C-terminal domain-like"/>
    <property type="match status" value="1"/>
</dbReference>
<dbReference type="GO" id="GO:0000271">
    <property type="term" value="P:polysaccharide biosynthetic process"/>
    <property type="evidence" value="ECO:0007669"/>
    <property type="project" value="InterPro"/>
</dbReference>
<accession>A0A399FY45</accession>
<evidence type="ECO:0000259" key="5">
    <source>
        <dbReference type="SMART" id="SM00984"/>
    </source>
</evidence>
<keyword evidence="3" id="KW-0520">NAD</keyword>
<dbReference type="InterPro" id="IPR017476">
    <property type="entry name" value="UDP-Glc/GDP-Man"/>
</dbReference>
<organism evidence="6 7">
    <name type="scientific">candidate division NPL-UPA2 bacterium Unc8</name>
    <dbReference type="NCBI Taxonomy" id="1980939"/>
    <lineage>
        <taxon>Bacteria</taxon>
    </lineage>
</organism>
<dbReference type="InterPro" id="IPR028359">
    <property type="entry name" value="UDP_ManNAc/GlcNAc_DH"/>
</dbReference>
<evidence type="ECO:0000313" key="6">
    <source>
        <dbReference type="EMBL" id="RII00386.1"/>
    </source>
</evidence>
<evidence type="ECO:0000256" key="2">
    <source>
        <dbReference type="ARBA" id="ARBA00023002"/>
    </source>
</evidence>
<evidence type="ECO:0000256" key="3">
    <source>
        <dbReference type="ARBA" id="ARBA00023027"/>
    </source>
</evidence>
<protein>
    <submittedName>
        <fullName evidence="6">Nucleotide sugar dehydrogenase</fullName>
    </submittedName>
</protein>
<dbReference type="InterPro" id="IPR014027">
    <property type="entry name" value="UDP-Glc/GDP-Man_DH_C"/>
</dbReference>
<dbReference type="SMART" id="SM00984">
    <property type="entry name" value="UDPG_MGDP_dh_C"/>
    <property type="match status" value="1"/>
</dbReference>
<name>A0A399FY45_UNCN2</name>
<comment type="caution">
    <text evidence="6">The sequence shown here is derived from an EMBL/GenBank/DDBJ whole genome shotgun (WGS) entry which is preliminary data.</text>
</comment>
<keyword evidence="2" id="KW-0560">Oxidoreductase</keyword>
<dbReference type="SUPFAM" id="SSF51735">
    <property type="entry name" value="NAD(P)-binding Rossmann-fold domains"/>
    <property type="match status" value="1"/>
</dbReference>
<dbReference type="Pfam" id="PF03721">
    <property type="entry name" value="UDPG_MGDP_dh_N"/>
    <property type="match status" value="1"/>
</dbReference>
<evidence type="ECO:0000256" key="4">
    <source>
        <dbReference type="PIRNR" id="PIRNR000124"/>
    </source>
</evidence>
<dbReference type="GO" id="GO:0016616">
    <property type="term" value="F:oxidoreductase activity, acting on the CH-OH group of donors, NAD or NADP as acceptor"/>
    <property type="evidence" value="ECO:0007669"/>
    <property type="project" value="InterPro"/>
</dbReference>
<dbReference type="GO" id="GO:0051287">
    <property type="term" value="F:NAD binding"/>
    <property type="evidence" value="ECO:0007669"/>
    <property type="project" value="InterPro"/>
</dbReference>
<dbReference type="PANTHER" id="PTHR43491:SF2">
    <property type="entry name" value="UDP-N-ACETYL-D-MANNOSAMINE DEHYDROGENASE"/>
    <property type="match status" value="1"/>
</dbReference>
<dbReference type="InterPro" id="IPR036291">
    <property type="entry name" value="NAD(P)-bd_dom_sf"/>
</dbReference>